<accession>A0ABV8TH93</accession>
<evidence type="ECO:0000313" key="2">
    <source>
        <dbReference type="Proteomes" id="UP001595824"/>
    </source>
</evidence>
<gene>
    <name evidence="1" type="ORF">ACFPC0_19735</name>
</gene>
<dbReference type="EMBL" id="JBHSDP010000020">
    <property type="protein sequence ID" value="MFC4329976.1"/>
    <property type="molecule type" value="Genomic_DNA"/>
</dbReference>
<proteinExistence type="predicted"/>
<sequence length="117" mass="13209">MSVDQGQSPLLIDQFRDVQDVLDQIRLRPSMWGRQGCLRDLQNILIGYATALSVHGVDEHFTLSPGGPFAEWLRARRGWSMSCGWADAIERHADGEDPLMAFFRLLDEYRSACGSEP</sequence>
<evidence type="ECO:0000313" key="1">
    <source>
        <dbReference type="EMBL" id="MFC4329976.1"/>
    </source>
</evidence>
<comment type="caution">
    <text evidence="1">The sequence shown here is derived from an EMBL/GenBank/DDBJ whole genome shotgun (WGS) entry which is preliminary data.</text>
</comment>
<dbReference type="RefSeq" id="WP_381740710.1">
    <property type="nucleotide sequence ID" value="NZ_JBHSDP010000020.1"/>
</dbReference>
<dbReference type="Proteomes" id="UP001595824">
    <property type="component" value="Unassembled WGS sequence"/>
</dbReference>
<protein>
    <submittedName>
        <fullName evidence="1">Uncharacterized protein</fullName>
    </submittedName>
</protein>
<keyword evidence="2" id="KW-1185">Reference proteome</keyword>
<name>A0ABV8TH93_9ACTN</name>
<reference evidence="2" key="1">
    <citation type="journal article" date="2019" name="Int. J. Syst. Evol. Microbiol.">
        <title>The Global Catalogue of Microorganisms (GCM) 10K type strain sequencing project: providing services to taxonomists for standard genome sequencing and annotation.</title>
        <authorList>
            <consortium name="The Broad Institute Genomics Platform"/>
            <consortium name="The Broad Institute Genome Sequencing Center for Infectious Disease"/>
            <person name="Wu L."/>
            <person name="Ma J."/>
        </authorList>
    </citation>
    <scope>NUCLEOTIDE SEQUENCE [LARGE SCALE GENOMIC DNA]</scope>
    <source>
        <strain evidence="2">PCU 347</strain>
    </source>
</reference>
<organism evidence="1 2">
    <name type="scientific">Streptomyces andamanensis</name>
    <dbReference type="NCBI Taxonomy" id="1565035"/>
    <lineage>
        <taxon>Bacteria</taxon>
        <taxon>Bacillati</taxon>
        <taxon>Actinomycetota</taxon>
        <taxon>Actinomycetes</taxon>
        <taxon>Kitasatosporales</taxon>
        <taxon>Streptomycetaceae</taxon>
        <taxon>Streptomyces</taxon>
    </lineage>
</organism>